<evidence type="ECO:0000313" key="9">
    <source>
        <dbReference type="EMBL" id="HII61637.1"/>
    </source>
</evidence>
<comment type="similarity">
    <text evidence="1 6">Belongs to the universal ribosomal protein uL10 family.</text>
</comment>
<sequence>MAHVAEWKKKEVEELAKLIKSYPVIALVDVSSMPAYPLSQMRRLIRENGGLLRVSRNTLIELAIKKAAKELGKPELEKLVEYIDRGAGILVTNMNPFKLYKFLQQNRQPAPAKPGAVVPKDVVVPAGPTPLAPGPIVGQMQALGIPARIEKGKVTIQKDTTVLKAGEVITPELANILNALGIQPLEVGLDVLAVYEDGIVYTPDVLAIDEQEYIDMLQKAYMHAFNLAVNIAYPTPETIEAIIQKAFLNAKTVAIEAGYITKETIQDIIGRAFRAMLLLAQQLPEDVLDEKTKELLSAQAQVAVATQPSEEEKKEEEKTEEEEKEEEASEEEALAGLSALFG</sequence>
<dbReference type="HAMAP" id="MF_00280">
    <property type="entry name" value="Ribosomal_uL10_arch"/>
    <property type="match status" value="1"/>
</dbReference>
<dbReference type="AlphaFoldDB" id="A0A832SZW1"/>
<dbReference type="GO" id="GO:0002181">
    <property type="term" value="P:cytoplasmic translation"/>
    <property type="evidence" value="ECO:0007669"/>
    <property type="project" value="TreeGrafter"/>
</dbReference>
<dbReference type="GO" id="GO:0003735">
    <property type="term" value="F:structural constituent of ribosome"/>
    <property type="evidence" value="ECO:0007669"/>
    <property type="project" value="TreeGrafter"/>
</dbReference>
<comment type="function">
    <text evidence="6">Forms part of the ribosomal stalk, playing a central role in the interaction of the ribosome with GTP-bound translation factors.</text>
</comment>
<dbReference type="Proteomes" id="UP000617544">
    <property type="component" value="Unassembled WGS sequence"/>
</dbReference>
<dbReference type="InterPro" id="IPR043164">
    <property type="entry name" value="Ribosomal_uL10-like_insert_sf"/>
</dbReference>
<dbReference type="SMR" id="A0A832SZW1"/>
<evidence type="ECO:0000259" key="8">
    <source>
        <dbReference type="Pfam" id="PF17777"/>
    </source>
</evidence>
<dbReference type="Pfam" id="PF17777">
    <property type="entry name" value="RL10P_insert"/>
    <property type="match status" value="1"/>
</dbReference>
<accession>A0A832SZW1</accession>
<evidence type="ECO:0000256" key="3">
    <source>
        <dbReference type="ARBA" id="ARBA00022884"/>
    </source>
</evidence>
<dbReference type="InterPro" id="IPR043141">
    <property type="entry name" value="Ribosomal_uL10-like_sf"/>
</dbReference>
<evidence type="ECO:0000256" key="1">
    <source>
        <dbReference type="ARBA" id="ARBA00008889"/>
    </source>
</evidence>
<protein>
    <recommendedName>
        <fullName evidence="6">Large ribosomal subunit protein uL10</fullName>
    </recommendedName>
    <alternativeName>
        <fullName evidence="6">Acidic ribosomal protein P0 homolog</fullName>
    </alternativeName>
</protein>
<evidence type="ECO:0000256" key="2">
    <source>
        <dbReference type="ARBA" id="ARBA00022730"/>
    </source>
</evidence>
<evidence type="ECO:0000313" key="10">
    <source>
        <dbReference type="Proteomes" id="UP000617544"/>
    </source>
</evidence>
<dbReference type="RefSeq" id="WP_010886060.1">
    <property type="nucleotide sequence ID" value="NZ_DUJN01000007.1"/>
</dbReference>
<dbReference type="Gene3D" id="3.30.70.1730">
    <property type="match status" value="1"/>
</dbReference>
<dbReference type="GO" id="GO:0070180">
    <property type="term" value="F:large ribosomal subunit rRNA binding"/>
    <property type="evidence" value="ECO:0007669"/>
    <property type="project" value="UniProtKB-UniRule"/>
</dbReference>
<dbReference type="InterPro" id="IPR022909">
    <property type="entry name" value="Ribosomal_uL10_arc"/>
</dbReference>
<keyword evidence="4 6" id="KW-0689">Ribosomal protein</keyword>
<keyword evidence="3 6" id="KW-0694">RNA-binding</keyword>
<dbReference type="CDD" id="cd05795">
    <property type="entry name" value="Ribosomal_P0_L10e"/>
    <property type="match status" value="1"/>
</dbReference>
<dbReference type="OMA" id="DMNPFKL"/>
<dbReference type="PANTHER" id="PTHR45699">
    <property type="entry name" value="60S ACIDIC RIBOSOMAL PROTEIN P0"/>
    <property type="match status" value="1"/>
</dbReference>
<reference evidence="9" key="1">
    <citation type="journal article" date="2020" name="bioRxiv">
        <title>A rank-normalized archaeal taxonomy based on genome phylogeny resolves widespread incomplete and uneven classifications.</title>
        <authorList>
            <person name="Rinke C."/>
            <person name="Chuvochina M."/>
            <person name="Mussig A.J."/>
            <person name="Chaumeil P.-A."/>
            <person name="Waite D.W."/>
            <person name="Whitman W.B."/>
            <person name="Parks D.H."/>
            <person name="Hugenholtz P."/>
        </authorList>
    </citation>
    <scope>NUCLEOTIDE SEQUENCE</scope>
    <source>
        <strain evidence="9">UBA8834</strain>
    </source>
</reference>
<evidence type="ECO:0000256" key="5">
    <source>
        <dbReference type="ARBA" id="ARBA00023274"/>
    </source>
</evidence>
<proteinExistence type="inferred from homology"/>
<evidence type="ECO:0000256" key="7">
    <source>
        <dbReference type="SAM" id="MobiDB-lite"/>
    </source>
</evidence>
<dbReference type="PANTHER" id="PTHR45699:SF3">
    <property type="entry name" value="LARGE RIBOSOMAL SUBUNIT PROTEIN UL10"/>
    <property type="match status" value="1"/>
</dbReference>
<dbReference type="Gene3D" id="6.10.140.760">
    <property type="match status" value="1"/>
</dbReference>
<keyword evidence="2 6" id="KW-0699">rRNA-binding</keyword>
<dbReference type="InterPro" id="IPR001790">
    <property type="entry name" value="Ribosomal_uL10"/>
</dbReference>
<keyword evidence="5 6" id="KW-0687">Ribonucleoprotein</keyword>
<dbReference type="GO" id="GO:0022625">
    <property type="term" value="C:cytosolic large ribosomal subunit"/>
    <property type="evidence" value="ECO:0007669"/>
    <property type="project" value="TreeGrafter"/>
</dbReference>
<feature type="compositionally biased region" description="Acidic residues" evidence="7">
    <location>
        <begin position="318"/>
        <end position="333"/>
    </location>
</feature>
<dbReference type="InterPro" id="IPR050323">
    <property type="entry name" value="Ribosomal_protein_uL10"/>
</dbReference>
<dbReference type="NCBIfam" id="NF003098">
    <property type="entry name" value="PRK04019.1-5"/>
    <property type="match status" value="1"/>
</dbReference>
<name>A0A832SZW1_PYRHR</name>
<evidence type="ECO:0000256" key="4">
    <source>
        <dbReference type="ARBA" id="ARBA00022980"/>
    </source>
</evidence>
<organism evidence="9 10">
    <name type="scientific">Pyrococcus horikoshii</name>
    <dbReference type="NCBI Taxonomy" id="53953"/>
    <lineage>
        <taxon>Archaea</taxon>
        <taxon>Methanobacteriati</taxon>
        <taxon>Methanobacteriota</taxon>
        <taxon>Thermococci</taxon>
        <taxon>Thermococcales</taxon>
        <taxon>Thermococcaceae</taxon>
        <taxon>Pyrococcus</taxon>
    </lineage>
</organism>
<feature type="compositionally biased region" description="Polar residues" evidence="7">
    <location>
        <begin position="299"/>
        <end position="308"/>
    </location>
</feature>
<feature type="domain" description="Large ribosomal subunit protein uL10-like insertion" evidence="8">
    <location>
        <begin position="112"/>
        <end position="182"/>
    </location>
</feature>
<dbReference type="GeneID" id="1442842"/>
<dbReference type="Pfam" id="PF00466">
    <property type="entry name" value="Ribosomal_L10"/>
    <property type="match status" value="1"/>
</dbReference>
<dbReference type="NCBIfam" id="NF003096">
    <property type="entry name" value="PRK04019.1-2"/>
    <property type="match status" value="1"/>
</dbReference>
<comment type="subunit">
    <text evidence="6">Part of the 50S ribosomal subunit. Forms part of the ribosomal stalk which helps the ribosome interact with GTP-bound translation factors. Forms a heptameric L10(L12)2(L12)2(L12)2 complex, where L10 forms an elongated spine to which the L12 dimers bind in a sequential fashion.</text>
</comment>
<dbReference type="SUPFAM" id="SSF160369">
    <property type="entry name" value="Ribosomal protein L10-like"/>
    <property type="match status" value="1"/>
</dbReference>
<gene>
    <name evidence="6" type="primary">rpl10</name>
    <name evidence="6" type="synonym">rplP0</name>
    <name evidence="9" type="ORF">HA331_07850</name>
</gene>
<dbReference type="FunFam" id="3.90.105.20:FF:000001">
    <property type="entry name" value="60S acidic ribosomal protein P0"/>
    <property type="match status" value="1"/>
</dbReference>
<dbReference type="EMBL" id="DUJN01000007">
    <property type="protein sequence ID" value="HII61637.1"/>
    <property type="molecule type" value="Genomic_DNA"/>
</dbReference>
<dbReference type="InterPro" id="IPR040637">
    <property type="entry name" value="Ribosomal_uL10-like_insert"/>
</dbReference>
<dbReference type="Gene3D" id="3.90.105.20">
    <property type="match status" value="1"/>
</dbReference>
<dbReference type="GO" id="GO:0000027">
    <property type="term" value="P:ribosomal large subunit assembly"/>
    <property type="evidence" value="ECO:0007669"/>
    <property type="project" value="TreeGrafter"/>
</dbReference>
<feature type="region of interest" description="Disordered" evidence="7">
    <location>
        <begin position="299"/>
        <end position="342"/>
    </location>
</feature>
<comment type="caution">
    <text evidence="9">The sequence shown here is derived from an EMBL/GenBank/DDBJ whole genome shotgun (WGS) entry which is preliminary data.</text>
</comment>
<evidence type="ECO:0000256" key="6">
    <source>
        <dbReference type="HAMAP-Rule" id="MF_00280"/>
    </source>
</evidence>